<dbReference type="InterPro" id="IPR001296">
    <property type="entry name" value="Glyco_trans_1"/>
</dbReference>
<feature type="domain" description="Glycosyl transferase family 1" evidence="1">
    <location>
        <begin position="164"/>
        <end position="322"/>
    </location>
</feature>
<sequence>MKERQMRIMHVMAGAAEGGAENIMLESVMALAEAGLTQHVVTRPNNDFRIQKYKEAGIGVDVAAFNNTWPFPTRRVIGDAIKAFKPDVIEYWMGRAGQYAPKEYRNRSIGWYGGYYKLARFVNCEWHVGLTIDLLRHIREQGVPEDRSAIIHTYADFEGADPASRAALDTPEDAPVALALARLHEKKGLDTLLEATVKVPDLYVWIAGDGPLEAELKKQCTELGLDDRVRFLGWRNDRGALLAACDVVAFPSRYEPFGTVTVDAWAASRPLVAADAVGPAAYVKDEVNGLLIPKNDVDALATALSRVITDKALAQKLVDGGRASYEQQFTKAAFQRDSVTFYEKIIAHAGPFSD</sequence>
<evidence type="ECO:0000313" key="2">
    <source>
        <dbReference type="EMBL" id="KCZ55841.1"/>
    </source>
</evidence>
<accession>A0A062U671</accession>
<dbReference type="STRING" id="1280946.HY29_10785"/>
<dbReference type="eggNOG" id="COG0438">
    <property type="taxonomic scope" value="Bacteria"/>
</dbReference>
<protein>
    <recommendedName>
        <fullName evidence="1">Glycosyl transferase family 1 domain-containing protein</fullName>
    </recommendedName>
</protein>
<dbReference type="Proteomes" id="UP000027037">
    <property type="component" value="Unassembled WGS sequence"/>
</dbReference>
<comment type="caution">
    <text evidence="2">The sequence shown here is derived from an EMBL/GenBank/DDBJ whole genome shotgun (WGS) entry which is preliminary data.</text>
</comment>
<dbReference type="AlphaFoldDB" id="A0A062U671"/>
<dbReference type="GO" id="GO:0016757">
    <property type="term" value="F:glycosyltransferase activity"/>
    <property type="evidence" value="ECO:0007669"/>
    <property type="project" value="InterPro"/>
</dbReference>
<dbReference type="CDD" id="cd03811">
    <property type="entry name" value="GT4_GT28_WabH-like"/>
    <property type="match status" value="1"/>
</dbReference>
<dbReference type="EMBL" id="AWFF01000027">
    <property type="protein sequence ID" value="KCZ55841.1"/>
    <property type="molecule type" value="Genomic_DNA"/>
</dbReference>
<evidence type="ECO:0000313" key="3">
    <source>
        <dbReference type="Proteomes" id="UP000027037"/>
    </source>
</evidence>
<dbReference type="Gene3D" id="3.40.50.2000">
    <property type="entry name" value="Glycogen Phosphorylase B"/>
    <property type="match status" value="2"/>
</dbReference>
<proteinExistence type="predicted"/>
<dbReference type="PATRIC" id="fig|1280946.3.peg.953"/>
<dbReference type="PANTHER" id="PTHR12526">
    <property type="entry name" value="GLYCOSYLTRANSFERASE"/>
    <property type="match status" value="1"/>
</dbReference>
<gene>
    <name evidence="2" type="ORF">HY29_10785</name>
</gene>
<name>A0A062U671_9PROT</name>
<evidence type="ECO:0000259" key="1">
    <source>
        <dbReference type="Pfam" id="PF00534"/>
    </source>
</evidence>
<dbReference type="SUPFAM" id="SSF53756">
    <property type="entry name" value="UDP-Glycosyltransferase/glycogen phosphorylase"/>
    <property type="match status" value="1"/>
</dbReference>
<reference evidence="2 3" key="1">
    <citation type="journal article" date="2014" name="Antonie Van Leeuwenhoek">
        <title>Hyphomonas beringensis sp. nov. and Hyphomonas chukchiensis sp. nov., isolated from surface seawater of the Bering Sea and Chukchi Sea.</title>
        <authorList>
            <person name="Li C."/>
            <person name="Lai Q."/>
            <person name="Li G."/>
            <person name="Dong C."/>
            <person name="Wang J."/>
            <person name="Liao Y."/>
            <person name="Shao Z."/>
        </authorList>
    </citation>
    <scope>NUCLEOTIDE SEQUENCE [LARGE SCALE GENOMIC DNA]</scope>
    <source>
        <strain evidence="2 3">25B14_1</strain>
    </source>
</reference>
<keyword evidence="3" id="KW-1185">Reference proteome</keyword>
<dbReference type="Pfam" id="PF00534">
    <property type="entry name" value="Glycos_transf_1"/>
    <property type="match status" value="1"/>
</dbReference>
<organism evidence="2 3">
    <name type="scientific">Hyphomonas beringensis</name>
    <dbReference type="NCBI Taxonomy" id="1280946"/>
    <lineage>
        <taxon>Bacteria</taxon>
        <taxon>Pseudomonadati</taxon>
        <taxon>Pseudomonadota</taxon>
        <taxon>Alphaproteobacteria</taxon>
        <taxon>Hyphomonadales</taxon>
        <taxon>Hyphomonadaceae</taxon>
        <taxon>Hyphomonas</taxon>
    </lineage>
</organism>